<evidence type="ECO:0000256" key="1">
    <source>
        <dbReference type="ARBA" id="ARBA00023125"/>
    </source>
</evidence>
<proteinExistence type="predicted"/>
<dbReference type="SMART" id="SM00674">
    <property type="entry name" value="CENPB"/>
    <property type="match status" value="1"/>
</dbReference>
<dbReference type="InterPro" id="IPR006600">
    <property type="entry name" value="HTH_CenpB_DNA-bd_dom"/>
</dbReference>
<dbReference type="SUPFAM" id="SSF81383">
    <property type="entry name" value="F-box domain"/>
    <property type="match status" value="1"/>
</dbReference>
<comment type="caution">
    <text evidence="4">The sequence shown here is derived from an EMBL/GenBank/DDBJ whole genome shotgun (WGS) entry which is preliminary data.</text>
</comment>
<gene>
    <name evidence="4" type="ORF">Fcan01_10217</name>
</gene>
<dbReference type="Pfam" id="PF00646">
    <property type="entry name" value="F-box"/>
    <property type="match status" value="1"/>
</dbReference>
<reference evidence="4 5" key="1">
    <citation type="submission" date="2015-12" db="EMBL/GenBank/DDBJ databases">
        <title>The genome of Folsomia candida.</title>
        <authorList>
            <person name="Faddeeva A."/>
            <person name="Derks M.F."/>
            <person name="Anvar Y."/>
            <person name="Smit S."/>
            <person name="Van Straalen N."/>
            <person name="Roelofs D."/>
        </authorList>
    </citation>
    <scope>NUCLEOTIDE SEQUENCE [LARGE SCALE GENOMIC DNA]</scope>
    <source>
        <strain evidence="4 5">VU population</strain>
        <tissue evidence="4">Whole body</tissue>
    </source>
</reference>
<evidence type="ECO:0000313" key="5">
    <source>
        <dbReference type="Proteomes" id="UP000198287"/>
    </source>
</evidence>
<accession>A0A226EC64</accession>
<dbReference type="PROSITE" id="PS51253">
    <property type="entry name" value="HTH_CENPB"/>
    <property type="match status" value="1"/>
</dbReference>
<feature type="compositionally biased region" description="Basic and acidic residues" evidence="2">
    <location>
        <begin position="144"/>
        <end position="161"/>
    </location>
</feature>
<keyword evidence="5" id="KW-1185">Reference proteome</keyword>
<organism evidence="4 5">
    <name type="scientific">Folsomia candida</name>
    <name type="common">Springtail</name>
    <dbReference type="NCBI Taxonomy" id="158441"/>
    <lineage>
        <taxon>Eukaryota</taxon>
        <taxon>Metazoa</taxon>
        <taxon>Ecdysozoa</taxon>
        <taxon>Arthropoda</taxon>
        <taxon>Hexapoda</taxon>
        <taxon>Collembola</taxon>
        <taxon>Entomobryomorpha</taxon>
        <taxon>Isotomoidea</taxon>
        <taxon>Isotomidae</taxon>
        <taxon>Proisotominae</taxon>
        <taxon>Folsomia</taxon>
    </lineage>
</organism>
<sequence>MEVADAIILEPECRFCYPCRKHVWGSSCGCVDAELYPYLGFKEYTVLPYIENQKYTFGSKYTSREDQGEFIFVQTTKNPGNLAEITCSGGNYWITPADIALLGKVRPRRGVYPGIKHQFINRPGREIKPPERFNGLFLFKEGHRPPERAEEEHPNNPDDKNNVNFTPGQNHLILSHIFSYLPFNTLKMARLVCSKWDDEAARILKKKSTVSFKFRDWDGDDGPIESTKVLRYVKEMKNLQPPSLNLNLPSSMIEIDQQQELLVKLVDDLNWLLLDRGNHITRLNLGGPIFLASDYKNNLGILIKLQGTLRDLELSWFLCSEDESSDGYEFPTENLHLNKLEGFTLSVKYDLEPPIAIISSWAAAVQGVKTLQLNGEDFEFANCLLQYERPFPNLEAFIGRSIGQIVLDLLLKLTNPLKTLKLSSLQSLKRRENFVRLENLIQKHADTLEEMHFIYDDLPRDEAMHLPILPRLRILSVGWRQLSDLKITFPSGHDNDDVLDYERHLPRLEALSLSMFAHPLMSTHSWEGERGTLEIFFPTRDSDGVPIVTRCVTLRKLDPLVKIEEYFSYEYREPTDEEIVIGNLLLDKLCELVHDYVFVKDEEFTNDADEVLCSLEPYIDENGLKIVDDDVSMEYKKKAVEIFNNNKAWKFRTFRQQFKNVKHHNYIKRWRDQIDMGGTKFTIMREIENFVLERFREARTGFLPIHTIDIRRWALIKAKEYPGFNFKACDTWISTFKRRNRISSRKVQKLVKRSTVKEMDQILQQTENFRHHIQPLLNIYEKENIWNTDQTGFKYEILSNRTLTWKGERTTIGTAFSPKNKVTHSYTVQYIIAYNGSILPQEIGGTFGPVVQRSIFTAPNLVIASSKSGKLSNTLVADFLDRMVVPHAEYNQILYILDNWTGQTNMQLYDERFEDKETLDFNLKFVPEGCTDLCQPLDTYFHRQLKFIVKQFYYFDSLHCPHEQELSELCTRNGILKLQSLVHFLLSAPVFLPMIRYCWYSSGLWADGEKPNFKNLNYKIKLVSSRLAMNTSRHRIVSVSSQSPKLPADFPLTDMFPNVWNDWMTTRRKEEASDPSVKDPLSATSACSGDGKANSETVKG</sequence>
<name>A0A226EC64_FOLCA</name>
<feature type="domain" description="HTH CENPB-type" evidence="3">
    <location>
        <begin position="675"/>
        <end position="746"/>
    </location>
</feature>
<dbReference type="GO" id="GO:0003677">
    <property type="term" value="F:DNA binding"/>
    <property type="evidence" value="ECO:0007669"/>
    <property type="project" value="UniProtKB-KW"/>
</dbReference>
<evidence type="ECO:0000313" key="4">
    <source>
        <dbReference type="EMBL" id="OXA55040.1"/>
    </source>
</evidence>
<evidence type="ECO:0000259" key="3">
    <source>
        <dbReference type="PROSITE" id="PS51253"/>
    </source>
</evidence>
<dbReference type="AlphaFoldDB" id="A0A226EC64"/>
<dbReference type="OrthoDB" id="6747561at2759"/>
<dbReference type="Gene3D" id="1.20.1280.50">
    <property type="match status" value="1"/>
</dbReference>
<protein>
    <submittedName>
        <fullName evidence="4">Tigger transposable element-derived protein 6</fullName>
    </submittedName>
</protein>
<dbReference type="EMBL" id="LNIX01000005">
    <property type="protein sequence ID" value="OXA55040.1"/>
    <property type="molecule type" value="Genomic_DNA"/>
</dbReference>
<feature type="region of interest" description="Disordered" evidence="2">
    <location>
        <begin position="1067"/>
        <end position="1100"/>
    </location>
</feature>
<dbReference type="InterPro" id="IPR036047">
    <property type="entry name" value="F-box-like_dom_sf"/>
</dbReference>
<feature type="region of interest" description="Disordered" evidence="2">
    <location>
        <begin position="144"/>
        <end position="165"/>
    </location>
</feature>
<dbReference type="InterPro" id="IPR001810">
    <property type="entry name" value="F-box_dom"/>
</dbReference>
<dbReference type="Proteomes" id="UP000198287">
    <property type="component" value="Unassembled WGS sequence"/>
</dbReference>
<keyword evidence="1" id="KW-0238">DNA-binding</keyword>
<evidence type="ECO:0000256" key="2">
    <source>
        <dbReference type="SAM" id="MobiDB-lite"/>
    </source>
</evidence>